<evidence type="ECO:0008006" key="4">
    <source>
        <dbReference type="Google" id="ProtNLM"/>
    </source>
</evidence>
<protein>
    <recommendedName>
        <fullName evidence="4">Reverse transcriptase domain-containing protein</fullName>
    </recommendedName>
</protein>
<feature type="compositionally biased region" description="Polar residues" evidence="1">
    <location>
        <begin position="113"/>
        <end position="125"/>
    </location>
</feature>
<keyword evidence="3" id="KW-1185">Reference proteome</keyword>
<name>A0A0C2DHR1_9BILA</name>
<accession>A0A0C2DHR1</accession>
<dbReference type="EMBL" id="KN729659">
    <property type="protein sequence ID" value="KIH62007.1"/>
    <property type="molecule type" value="Genomic_DNA"/>
</dbReference>
<gene>
    <name evidence="2" type="ORF">ANCDUO_07713</name>
</gene>
<organism evidence="2 3">
    <name type="scientific">Ancylostoma duodenale</name>
    <dbReference type="NCBI Taxonomy" id="51022"/>
    <lineage>
        <taxon>Eukaryota</taxon>
        <taxon>Metazoa</taxon>
        <taxon>Ecdysozoa</taxon>
        <taxon>Nematoda</taxon>
        <taxon>Chromadorea</taxon>
        <taxon>Rhabditida</taxon>
        <taxon>Rhabditina</taxon>
        <taxon>Rhabditomorpha</taxon>
        <taxon>Strongyloidea</taxon>
        <taxon>Ancylostomatidae</taxon>
        <taxon>Ancylostomatinae</taxon>
        <taxon>Ancylostoma</taxon>
    </lineage>
</organism>
<dbReference type="AlphaFoldDB" id="A0A0C2DHR1"/>
<sequence>MERRISVMEMRMLRWMGGITQLDRMCNQNVRQRFGVVAIADKLHEARLRWFGHVLRASGDKVCRIGFDVDMPEKRPKGRPKQRWLTFCTPISSWLECIPTRRATEQKLKLKDQQSGPRYETGQTL</sequence>
<reference evidence="2 3" key="1">
    <citation type="submission" date="2013-12" db="EMBL/GenBank/DDBJ databases">
        <title>Draft genome of the parsitic nematode Ancylostoma duodenale.</title>
        <authorList>
            <person name="Mitreva M."/>
        </authorList>
    </citation>
    <scope>NUCLEOTIDE SEQUENCE [LARGE SCALE GENOMIC DNA]</scope>
    <source>
        <strain evidence="2 3">Zhejiang</strain>
    </source>
</reference>
<evidence type="ECO:0000256" key="1">
    <source>
        <dbReference type="SAM" id="MobiDB-lite"/>
    </source>
</evidence>
<evidence type="ECO:0000313" key="3">
    <source>
        <dbReference type="Proteomes" id="UP000054047"/>
    </source>
</evidence>
<feature type="region of interest" description="Disordered" evidence="1">
    <location>
        <begin position="106"/>
        <end position="125"/>
    </location>
</feature>
<dbReference type="Proteomes" id="UP000054047">
    <property type="component" value="Unassembled WGS sequence"/>
</dbReference>
<evidence type="ECO:0000313" key="2">
    <source>
        <dbReference type="EMBL" id="KIH62007.1"/>
    </source>
</evidence>
<proteinExistence type="predicted"/>
<dbReference type="OrthoDB" id="5848222at2759"/>